<proteinExistence type="predicted"/>
<dbReference type="PANTHER" id="PTHR47074">
    <property type="entry name" value="BNAC02G40300D PROTEIN"/>
    <property type="match status" value="1"/>
</dbReference>
<dbReference type="InterPro" id="IPR052929">
    <property type="entry name" value="RNase_H-like_EbsB-rel"/>
</dbReference>
<organism evidence="2 3">
    <name type="scientific">Oryza sativa subsp. indica</name>
    <name type="common">Rice</name>
    <dbReference type="NCBI Taxonomy" id="39946"/>
    <lineage>
        <taxon>Eukaryota</taxon>
        <taxon>Viridiplantae</taxon>
        <taxon>Streptophyta</taxon>
        <taxon>Embryophyta</taxon>
        <taxon>Tracheophyta</taxon>
        <taxon>Spermatophyta</taxon>
        <taxon>Magnoliopsida</taxon>
        <taxon>Liliopsida</taxon>
        <taxon>Poales</taxon>
        <taxon>Poaceae</taxon>
        <taxon>BOP clade</taxon>
        <taxon>Oryzoideae</taxon>
        <taxon>Oryzeae</taxon>
        <taxon>Oryzinae</taxon>
        <taxon>Oryza</taxon>
        <taxon>Oryza sativa</taxon>
    </lineage>
</organism>
<dbReference type="HOGENOM" id="CLU_1177170_0_0_1"/>
<protein>
    <recommendedName>
        <fullName evidence="1">RNase H type-1 domain-containing protein</fullName>
    </recommendedName>
</protein>
<keyword evidence="3" id="KW-1185">Reference proteome</keyword>
<dbReference type="GO" id="GO:0003676">
    <property type="term" value="F:nucleic acid binding"/>
    <property type="evidence" value="ECO:0007669"/>
    <property type="project" value="InterPro"/>
</dbReference>
<dbReference type="InterPro" id="IPR002156">
    <property type="entry name" value="RNaseH_domain"/>
</dbReference>
<evidence type="ECO:0000313" key="3">
    <source>
        <dbReference type="Proteomes" id="UP000007015"/>
    </source>
</evidence>
<evidence type="ECO:0000313" key="2">
    <source>
        <dbReference type="EMBL" id="EEC81898.1"/>
    </source>
</evidence>
<gene>
    <name evidence="2" type="ORF">OsI_25721</name>
</gene>
<dbReference type="GO" id="GO:0004523">
    <property type="term" value="F:RNA-DNA hybrid ribonuclease activity"/>
    <property type="evidence" value="ECO:0007669"/>
    <property type="project" value="InterPro"/>
</dbReference>
<dbReference type="AlphaFoldDB" id="B8B5E6"/>
<dbReference type="Gramene" id="BGIOSGA024434-TA">
    <property type="protein sequence ID" value="BGIOSGA024434-PA"/>
    <property type="gene ID" value="BGIOSGA024434"/>
</dbReference>
<reference evidence="2 3" key="1">
    <citation type="journal article" date="2005" name="PLoS Biol.">
        <title>The genomes of Oryza sativa: a history of duplications.</title>
        <authorList>
            <person name="Yu J."/>
            <person name="Wang J."/>
            <person name="Lin W."/>
            <person name="Li S."/>
            <person name="Li H."/>
            <person name="Zhou J."/>
            <person name="Ni P."/>
            <person name="Dong W."/>
            <person name="Hu S."/>
            <person name="Zeng C."/>
            <person name="Zhang J."/>
            <person name="Zhang Y."/>
            <person name="Li R."/>
            <person name="Xu Z."/>
            <person name="Li S."/>
            <person name="Li X."/>
            <person name="Zheng H."/>
            <person name="Cong L."/>
            <person name="Lin L."/>
            <person name="Yin J."/>
            <person name="Geng J."/>
            <person name="Li G."/>
            <person name="Shi J."/>
            <person name="Liu J."/>
            <person name="Lv H."/>
            <person name="Li J."/>
            <person name="Wang J."/>
            <person name="Deng Y."/>
            <person name="Ran L."/>
            <person name="Shi X."/>
            <person name="Wang X."/>
            <person name="Wu Q."/>
            <person name="Li C."/>
            <person name="Ren X."/>
            <person name="Wang J."/>
            <person name="Wang X."/>
            <person name="Li D."/>
            <person name="Liu D."/>
            <person name="Zhang X."/>
            <person name="Ji Z."/>
            <person name="Zhao W."/>
            <person name="Sun Y."/>
            <person name="Zhang Z."/>
            <person name="Bao J."/>
            <person name="Han Y."/>
            <person name="Dong L."/>
            <person name="Ji J."/>
            <person name="Chen P."/>
            <person name="Wu S."/>
            <person name="Liu J."/>
            <person name="Xiao Y."/>
            <person name="Bu D."/>
            <person name="Tan J."/>
            <person name="Yang L."/>
            <person name="Ye C."/>
            <person name="Zhang J."/>
            <person name="Xu J."/>
            <person name="Zhou Y."/>
            <person name="Yu Y."/>
            <person name="Zhang B."/>
            <person name="Zhuang S."/>
            <person name="Wei H."/>
            <person name="Liu B."/>
            <person name="Lei M."/>
            <person name="Yu H."/>
            <person name="Li Y."/>
            <person name="Xu H."/>
            <person name="Wei S."/>
            <person name="He X."/>
            <person name="Fang L."/>
            <person name="Zhang Z."/>
            <person name="Zhang Y."/>
            <person name="Huang X."/>
            <person name="Su Z."/>
            <person name="Tong W."/>
            <person name="Li J."/>
            <person name="Tong Z."/>
            <person name="Li S."/>
            <person name="Ye J."/>
            <person name="Wang L."/>
            <person name="Fang L."/>
            <person name="Lei T."/>
            <person name="Chen C."/>
            <person name="Chen H."/>
            <person name="Xu Z."/>
            <person name="Li H."/>
            <person name="Huang H."/>
            <person name="Zhang F."/>
            <person name="Xu H."/>
            <person name="Li N."/>
            <person name="Zhao C."/>
            <person name="Li S."/>
            <person name="Dong L."/>
            <person name="Huang Y."/>
            <person name="Li L."/>
            <person name="Xi Y."/>
            <person name="Qi Q."/>
            <person name="Li W."/>
            <person name="Zhang B."/>
            <person name="Hu W."/>
            <person name="Zhang Y."/>
            <person name="Tian X."/>
            <person name="Jiao Y."/>
            <person name="Liang X."/>
            <person name="Jin J."/>
            <person name="Gao L."/>
            <person name="Zheng W."/>
            <person name="Hao B."/>
            <person name="Liu S."/>
            <person name="Wang W."/>
            <person name="Yuan L."/>
            <person name="Cao M."/>
            <person name="McDermott J."/>
            <person name="Samudrala R."/>
            <person name="Wang J."/>
            <person name="Wong G.K."/>
            <person name="Yang H."/>
        </authorList>
    </citation>
    <scope>NUCLEOTIDE SEQUENCE [LARGE SCALE GENOMIC DNA]</scope>
    <source>
        <strain evidence="3">cv. 93-11</strain>
    </source>
</reference>
<dbReference type="Proteomes" id="UP000007015">
    <property type="component" value="Chromosome 7"/>
</dbReference>
<name>B8B5E6_ORYSI</name>
<feature type="domain" description="RNase H type-1" evidence="1">
    <location>
        <begin position="203"/>
        <end position="245"/>
    </location>
</feature>
<dbReference type="PANTHER" id="PTHR47074:SF76">
    <property type="entry name" value="RNASE H TYPE-1 DOMAIN-CONTAINING PROTEIN"/>
    <property type="match status" value="1"/>
</dbReference>
<sequence>MPLCATEGTKYFPNCDLIDAVFPSDSSPTWKAVEYGLQLLKKGLIWRIGDGKKVKIWRDQWILRETSLKLAGQKGRCRMRWVSEPINQEDRSWDVGLIYQVATMCNRITRKMENNAICRICGLEEEDEFHAFISCTRARELRDRLRLEWLLPAENLLINKTALKTLDLHGKASCCPQRSEPVKEDGVQFSNWRKPPVDWVKVNSDGAFVRSTGDASAGVVIRDHEGRVLLSSWKVIRNCGSAEEA</sequence>
<dbReference type="Pfam" id="PF13456">
    <property type="entry name" value="RVT_3"/>
    <property type="match status" value="1"/>
</dbReference>
<dbReference type="EMBL" id="CM000132">
    <property type="protein sequence ID" value="EEC81898.1"/>
    <property type="molecule type" value="Genomic_DNA"/>
</dbReference>
<dbReference type="STRING" id="39946.B8B5E6"/>
<accession>B8B5E6</accession>
<evidence type="ECO:0000259" key="1">
    <source>
        <dbReference type="Pfam" id="PF13456"/>
    </source>
</evidence>